<dbReference type="AlphaFoldDB" id="A0A0E9V928"/>
<reference evidence="1" key="1">
    <citation type="submission" date="2014-11" db="EMBL/GenBank/DDBJ databases">
        <authorList>
            <person name="Amaro Gonzalez C."/>
        </authorList>
    </citation>
    <scope>NUCLEOTIDE SEQUENCE</scope>
</reference>
<accession>A0A0E9V928</accession>
<organism evidence="1">
    <name type="scientific">Anguilla anguilla</name>
    <name type="common">European freshwater eel</name>
    <name type="synonym">Muraena anguilla</name>
    <dbReference type="NCBI Taxonomy" id="7936"/>
    <lineage>
        <taxon>Eukaryota</taxon>
        <taxon>Metazoa</taxon>
        <taxon>Chordata</taxon>
        <taxon>Craniata</taxon>
        <taxon>Vertebrata</taxon>
        <taxon>Euteleostomi</taxon>
        <taxon>Actinopterygii</taxon>
        <taxon>Neopterygii</taxon>
        <taxon>Teleostei</taxon>
        <taxon>Anguilliformes</taxon>
        <taxon>Anguillidae</taxon>
        <taxon>Anguilla</taxon>
    </lineage>
</organism>
<dbReference type="EMBL" id="GBXM01034622">
    <property type="protein sequence ID" value="JAH73955.1"/>
    <property type="molecule type" value="Transcribed_RNA"/>
</dbReference>
<sequence>MGHSCNPNGGKKNMALPFRQHFFFPKKVISSF</sequence>
<protein>
    <submittedName>
        <fullName evidence="1">Uncharacterized protein</fullName>
    </submittedName>
</protein>
<reference evidence="1" key="2">
    <citation type="journal article" date="2015" name="Fish Shellfish Immunol.">
        <title>Early steps in the European eel (Anguilla anguilla)-Vibrio vulnificus interaction in the gills: Role of the RtxA13 toxin.</title>
        <authorList>
            <person name="Callol A."/>
            <person name="Pajuelo D."/>
            <person name="Ebbesson L."/>
            <person name="Teles M."/>
            <person name="MacKenzie S."/>
            <person name="Amaro C."/>
        </authorList>
    </citation>
    <scope>NUCLEOTIDE SEQUENCE</scope>
</reference>
<proteinExistence type="predicted"/>
<evidence type="ECO:0000313" key="1">
    <source>
        <dbReference type="EMBL" id="JAH73955.1"/>
    </source>
</evidence>
<name>A0A0E9V928_ANGAN</name>